<evidence type="ECO:0000313" key="4">
    <source>
        <dbReference type="EMBL" id="RPE91880.1"/>
    </source>
</evidence>
<proteinExistence type="predicted"/>
<dbReference type="Pfam" id="PF04076">
    <property type="entry name" value="BOF"/>
    <property type="match status" value="1"/>
</dbReference>
<feature type="chain" id="PRO_5041989308" evidence="2">
    <location>
        <begin position="20"/>
        <end position="130"/>
    </location>
</feature>
<dbReference type="EMBL" id="RKQT01000004">
    <property type="protein sequence ID" value="RPE91880.1"/>
    <property type="molecule type" value="Genomic_DNA"/>
</dbReference>
<reference evidence="4 5" key="2">
    <citation type="submission" date="2018-11" db="EMBL/GenBank/DDBJ databases">
        <title>Genomic Encyclopedia of Type Strains, Phase IV (KMG-IV): sequencing the most valuable type-strain genomes for metagenomic binning, comparative biology and taxonomic classification.</title>
        <authorList>
            <person name="Goeker M."/>
        </authorList>
    </citation>
    <scope>NUCLEOTIDE SEQUENCE [LARGE SCALE GENOMIC DNA]</scope>
    <source>
        <strain evidence="4 5">DSM 25797</strain>
    </source>
</reference>
<keyword evidence="1 2" id="KW-0732">Signal</keyword>
<reference evidence="3 6" key="1">
    <citation type="submission" date="2016-03" db="EMBL/GenBank/DDBJ databases">
        <authorList>
            <person name="Hansen M.J."/>
            <person name="Bojesen A.M."/>
            <person name="Planet P."/>
        </authorList>
    </citation>
    <scope>NUCLEOTIDE SEQUENCE [LARGE SCALE GENOMIC DNA]</scope>
    <source>
        <strain evidence="3 6">HPA 21</strain>
    </source>
</reference>
<feature type="signal peptide" evidence="2">
    <location>
        <begin position="1"/>
        <end position="19"/>
    </location>
</feature>
<gene>
    <name evidence="3" type="ORF">A4G17_03070</name>
    <name evidence="4" type="ORF">EDC49_1672</name>
</gene>
<dbReference type="EMBL" id="CP015029">
    <property type="protein sequence ID" value="QIM64499.1"/>
    <property type="molecule type" value="Genomic_DNA"/>
</dbReference>
<evidence type="ECO:0000256" key="2">
    <source>
        <dbReference type="SAM" id="SignalP"/>
    </source>
</evidence>
<evidence type="ECO:0000313" key="3">
    <source>
        <dbReference type="EMBL" id="QIM64499.1"/>
    </source>
</evidence>
<dbReference type="InterPro" id="IPR036700">
    <property type="entry name" value="BOBF_sf"/>
</dbReference>
<accession>A0AAE7C1V7</accession>
<keyword evidence="5" id="KW-1185">Reference proteome</keyword>
<evidence type="ECO:0000313" key="6">
    <source>
        <dbReference type="Proteomes" id="UP000502287"/>
    </source>
</evidence>
<dbReference type="Proteomes" id="UP000502287">
    <property type="component" value="Chromosome"/>
</dbReference>
<dbReference type="AlphaFoldDB" id="A0AAE7C1V7"/>
<evidence type="ECO:0000256" key="1">
    <source>
        <dbReference type="ARBA" id="ARBA00022729"/>
    </source>
</evidence>
<dbReference type="Gene3D" id="2.40.50.200">
    <property type="entry name" value="Bacterial OB-fold"/>
    <property type="match status" value="1"/>
</dbReference>
<dbReference type="SUPFAM" id="SSF101756">
    <property type="entry name" value="Hypothetical protein YgiW"/>
    <property type="match status" value="1"/>
</dbReference>
<dbReference type="RefSeq" id="WP_123957294.1">
    <property type="nucleotide sequence ID" value="NZ_CP015029.1"/>
</dbReference>
<protein>
    <submittedName>
        <fullName evidence="4">Uncharacterized protein (TIGR00156 family)</fullName>
    </submittedName>
</protein>
<sequence length="130" mass="14282">MKNVMLITSLLAVSTVAAAKGGFQDGNHHKGGKGEHVQQGFVDESRMVKSVSEALKADDYTPVLLVGSIVKQIDSDEFIFKDSTGEVQIDVKKRAWGGQTITPQDTIEIQGKVDKEWSQTEIDVHRVTKK</sequence>
<dbReference type="InterPro" id="IPR005220">
    <property type="entry name" value="CarO-like"/>
</dbReference>
<name>A0AAE7C1V7_9PAST</name>
<dbReference type="NCBIfam" id="NF033674">
    <property type="entry name" value="stress_OB_fold"/>
    <property type="match status" value="1"/>
</dbReference>
<evidence type="ECO:0000313" key="5">
    <source>
        <dbReference type="Proteomes" id="UP000276901"/>
    </source>
</evidence>
<organism evidence="3 6">
    <name type="scientific">Frederiksenia canicola</name>
    <dbReference type="NCBI Taxonomy" id="123824"/>
    <lineage>
        <taxon>Bacteria</taxon>
        <taxon>Pseudomonadati</taxon>
        <taxon>Pseudomonadota</taxon>
        <taxon>Gammaproteobacteria</taxon>
        <taxon>Pasteurellales</taxon>
        <taxon>Pasteurellaceae</taxon>
        <taxon>Frederiksenia</taxon>
    </lineage>
</organism>
<dbReference type="KEGG" id="fcl:A4G17_03070"/>
<dbReference type="Proteomes" id="UP000276901">
    <property type="component" value="Unassembled WGS sequence"/>
</dbReference>
<dbReference type="PANTHER" id="PTHR36571:SF1">
    <property type="entry name" value="PROTEIN YGIW"/>
    <property type="match status" value="1"/>
</dbReference>
<dbReference type="PANTHER" id="PTHR36571">
    <property type="entry name" value="PROTEIN YGIW"/>
    <property type="match status" value="1"/>
</dbReference>